<evidence type="ECO:0000256" key="6">
    <source>
        <dbReference type="ARBA" id="ARBA00023002"/>
    </source>
</evidence>
<name>A0A371ILJ6_9FIRM</name>
<sequence length="845" mass="97253">MKIIKRNANQVDFDVNKIKIAINKAFISVGMEEDKDKIQKMANKVKQKCEISFPKDHTISVEEVQDLVEITLIEFGYYEVVKSYILYRASHHTLRKTIEDFMEYFEQNENEDLFKLMKNIQKDFKQDAYNLSFLLAKFTSFVKENMNNDEKISTLIKAASELTSKEAPKWEFIAARFLSLKINTIITNETNKLEIFNFYDKIKYLTQNKLYGKYILENYNKEEIEELEKYIDSSRDNLFNYSGLDLLSKRYLIKNKDGKLIETAQEMFMGIAMHLAIPEKDKKVIWAKKIYDILSTLKVTMATPTMANARKPHHQLSSCFIDTVPDSLDGIYRSITNFAQVSKHGGGMGLYFGKVRAMGSDIRGYKGVAGGVARWIKLANDTAVAVDQLGVRQGACAVYLDIWHKDILEFLQLKTNNGDDRMKAHDIFTGICVPNYFWEMAKDKINDNWYMMDPHEISLVMGYNLEDYFGDEWLKKYKECINEPKIDKRVVSIKDLVRLIIKSAVETGTPFIFNRDIVNKYNTNPHQGNIYCSNLCTEIAQNMNAMEKVDSEIKMIDGEEVVVETIKSGDFVVCNLASLVLGNIEVNDLAELEDVISTVVRALDNVIDLNYYPIPYAKITNSKYRAIGLGTSGYHHTLVKNDIAFQSKAHLDFADKLYENINYFAIKASNQIAKEKGHYCFFEGSDWESGEYFEKRNYTSDRWQKLKSDVKKYGIRNGYLMAIAPTGSTSIIAGTTAAVDPVMKRYFLEEKKGEIVPRVAPALTPKTFWLYENAHDIDQNWVIKAAGIRQRHIDQSQSVNLYITTQYTMSRILKLYIKAYEEEVKTLYYVRSKALEVEDCDSCSA</sequence>
<protein>
    <recommendedName>
        <fullName evidence="2 10">Ribonucleoside-diphosphate reductase</fullName>
        <ecNumber evidence="2 10">1.17.4.1</ecNumber>
    </recommendedName>
</protein>
<keyword evidence="4 9" id="KW-0547">Nucleotide-binding</keyword>
<dbReference type="InterPro" id="IPR013346">
    <property type="entry name" value="NrdE_NrdA_C"/>
</dbReference>
<dbReference type="PROSITE" id="PS51161">
    <property type="entry name" value="ATP_CONE"/>
    <property type="match status" value="1"/>
</dbReference>
<evidence type="ECO:0000259" key="11">
    <source>
        <dbReference type="PROSITE" id="PS51161"/>
    </source>
</evidence>
<dbReference type="PRINTS" id="PR01183">
    <property type="entry name" value="RIBORDTASEM1"/>
</dbReference>
<dbReference type="PROSITE" id="PS00089">
    <property type="entry name" value="RIBORED_LARGE"/>
    <property type="match status" value="1"/>
</dbReference>
<dbReference type="GO" id="GO:0004748">
    <property type="term" value="F:ribonucleoside-diphosphate reductase activity, thioredoxin disulfide as acceptor"/>
    <property type="evidence" value="ECO:0007669"/>
    <property type="project" value="UniProtKB-EC"/>
</dbReference>
<evidence type="ECO:0000256" key="10">
    <source>
        <dbReference type="RuleBase" id="RU003410"/>
    </source>
</evidence>
<evidence type="ECO:0000256" key="5">
    <source>
        <dbReference type="ARBA" id="ARBA00022840"/>
    </source>
</evidence>
<dbReference type="UniPathway" id="UPA00326"/>
<evidence type="ECO:0000256" key="4">
    <source>
        <dbReference type="ARBA" id="ARBA00022741"/>
    </source>
</evidence>
<accession>A0A371ILJ6</accession>
<dbReference type="PANTHER" id="PTHR11573:SF6">
    <property type="entry name" value="RIBONUCLEOSIDE-DIPHOSPHATE REDUCTASE LARGE SUBUNIT"/>
    <property type="match status" value="1"/>
</dbReference>
<comment type="caution">
    <text evidence="12">The sequence shown here is derived from an EMBL/GenBank/DDBJ whole genome shotgun (WGS) entry which is preliminary data.</text>
</comment>
<dbReference type="NCBIfam" id="NF009028">
    <property type="entry name" value="PRK12364.1"/>
    <property type="match status" value="1"/>
</dbReference>
<dbReference type="EMBL" id="MBEW02000008">
    <property type="protein sequence ID" value="RDY21362.1"/>
    <property type="molecule type" value="Genomic_DNA"/>
</dbReference>
<keyword evidence="7 10" id="KW-0215">Deoxyribonucleotide synthesis</keyword>
<organism evidence="12 13">
    <name type="scientific">Criibacterium bergeronii</name>
    <dbReference type="NCBI Taxonomy" id="1871336"/>
    <lineage>
        <taxon>Bacteria</taxon>
        <taxon>Bacillati</taxon>
        <taxon>Bacillota</taxon>
        <taxon>Clostridia</taxon>
        <taxon>Peptostreptococcales</taxon>
        <taxon>Filifactoraceae</taxon>
        <taxon>Criibacterium</taxon>
    </lineage>
</organism>
<keyword evidence="5 9" id="KW-0067">ATP-binding</keyword>
<gene>
    <name evidence="12" type="ORF">BBG48_005395</name>
</gene>
<dbReference type="Gene3D" id="3.20.70.20">
    <property type="match status" value="1"/>
</dbReference>
<dbReference type="NCBIfam" id="TIGR02506">
    <property type="entry name" value="NrdE_NrdA"/>
    <property type="match status" value="1"/>
</dbReference>
<dbReference type="GO" id="GO:0005971">
    <property type="term" value="C:ribonucleoside-diphosphate reductase complex"/>
    <property type="evidence" value="ECO:0007669"/>
    <property type="project" value="TreeGrafter"/>
</dbReference>
<dbReference type="RefSeq" id="WP_068913382.1">
    <property type="nucleotide sequence ID" value="NZ_MBEW02000008.1"/>
</dbReference>
<evidence type="ECO:0000256" key="2">
    <source>
        <dbReference type="ARBA" id="ARBA00012274"/>
    </source>
</evidence>
<dbReference type="SUPFAM" id="SSF48168">
    <property type="entry name" value="R1 subunit of ribonucleotide reductase, N-terminal domain"/>
    <property type="match status" value="1"/>
</dbReference>
<evidence type="ECO:0000313" key="12">
    <source>
        <dbReference type="EMBL" id="RDY21362.1"/>
    </source>
</evidence>
<dbReference type="PANTHER" id="PTHR11573">
    <property type="entry name" value="RIBONUCLEOSIDE-DIPHOSPHATE REDUCTASE LARGE CHAIN"/>
    <property type="match status" value="1"/>
</dbReference>
<dbReference type="InterPro" id="IPR008926">
    <property type="entry name" value="RNR_R1-su_N"/>
</dbReference>
<reference evidence="12 13" key="1">
    <citation type="journal article" date="2016" name="Genome Announc.">
        <title>Draft Genome Sequence of Criibacterium bergeronii gen. nov., sp. nov., Strain CCRI-22567T, Isolated from a Vaginal Sample from a Woman with Bacterial Vaginosis.</title>
        <authorList>
            <person name="Maheux A.F."/>
            <person name="Berube E."/>
            <person name="Boudreau D.K."/>
            <person name="Raymond F."/>
            <person name="Corbeil J."/>
            <person name="Roy P.H."/>
            <person name="Boissinot M."/>
            <person name="Omar R.F."/>
        </authorList>
    </citation>
    <scope>NUCLEOTIDE SEQUENCE [LARGE SCALE GENOMIC DNA]</scope>
    <source>
        <strain evidence="12 13">CCRI-22567</strain>
    </source>
</reference>
<comment type="catalytic activity">
    <reaction evidence="8 10">
        <text>a 2'-deoxyribonucleoside 5'-diphosphate + [thioredoxin]-disulfide + H2O = a ribonucleoside 5'-diphosphate + [thioredoxin]-dithiol</text>
        <dbReference type="Rhea" id="RHEA:23252"/>
        <dbReference type="Rhea" id="RHEA-COMP:10698"/>
        <dbReference type="Rhea" id="RHEA-COMP:10700"/>
        <dbReference type="ChEBI" id="CHEBI:15377"/>
        <dbReference type="ChEBI" id="CHEBI:29950"/>
        <dbReference type="ChEBI" id="CHEBI:50058"/>
        <dbReference type="ChEBI" id="CHEBI:57930"/>
        <dbReference type="ChEBI" id="CHEBI:73316"/>
        <dbReference type="EC" id="1.17.4.1"/>
    </reaction>
</comment>
<dbReference type="Pfam" id="PF02867">
    <property type="entry name" value="Ribonuc_red_lgC"/>
    <property type="match status" value="1"/>
</dbReference>
<evidence type="ECO:0000256" key="7">
    <source>
        <dbReference type="ARBA" id="ARBA00023116"/>
    </source>
</evidence>
<dbReference type="AlphaFoldDB" id="A0A371ILJ6"/>
<keyword evidence="3" id="KW-0021">Allosteric enzyme</keyword>
<keyword evidence="6 10" id="KW-0560">Oxidoreductase</keyword>
<dbReference type="InterPro" id="IPR039718">
    <property type="entry name" value="Rrm1"/>
</dbReference>
<dbReference type="Proteomes" id="UP000093352">
    <property type="component" value="Unassembled WGS sequence"/>
</dbReference>
<keyword evidence="13" id="KW-1185">Reference proteome</keyword>
<feature type="domain" description="ATP-cone" evidence="11">
    <location>
        <begin position="1"/>
        <end position="95"/>
    </location>
</feature>
<comment type="similarity">
    <text evidence="1 10">Belongs to the ribonucleoside diphosphate reductase large chain family.</text>
</comment>
<dbReference type="STRING" id="1871336.BBG48_10390"/>
<evidence type="ECO:0000313" key="13">
    <source>
        <dbReference type="Proteomes" id="UP000093352"/>
    </source>
</evidence>
<evidence type="ECO:0000256" key="8">
    <source>
        <dbReference type="ARBA" id="ARBA00047754"/>
    </source>
</evidence>
<dbReference type="EC" id="1.17.4.1" evidence="2 10"/>
<dbReference type="SUPFAM" id="SSF51998">
    <property type="entry name" value="PFL-like glycyl radical enzymes"/>
    <property type="match status" value="1"/>
</dbReference>
<dbReference type="InterPro" id="IPR013509">
    <property type="entry name" value="RNR_lsu_N"/>
</dbReference>
<proteinExistence type="inferred from homology"/>
<dbReference type="Pfam" id="PF00317">
    <property type="entry name" value="Ribonuc_red_lgN"/>
    <property type="match status" value="1"/>
</dbReference>
<evidence type="ECO:0000256" key="9">
    <source>
        <dbReference type="PROSITE-ProRule" id="PRU00492"/>
    </source>
</evidence>
<evidence type="ECO:0000256" key="1">
    <source>
        <dbReference type="ARBA" id="ARBA00010406"/>
    </source>
</evidence>
<dbReference type="Pfam" id="PF03477">
    <property type="entry name" value="ATP-cone"/>
    <property type="match status" value="1"/>
</dbReference>
<dbReference type="GO" id="GO:0009263">
    <property type="term" value="P:deoxyribonucleotide biosynthetic process"/>
    <property type="evidence" value="ECO:0007669"/>
    <property type="project" value="UniProtKB-KW"/>
</dbReference>
<dbReference type="InterPro" id="IPR000788">
    <property type="entry name" value="RNR_lg_C"/>
</dbReference>
<dbReference type="CDD" id="cd01679">
    <property type="entry name" value="RNR_I"/>
    <property type="match status" value="1"/>
</dbReference>
<dbReference type="InterPro" id="IPR005144">
    <property type="entry name" value="ATP-cone_dom"/>
</dbReference>
<dbReference type="GO" id="GO:0005524">
    <property type="term" value="F:ATP binding"/>
    <property type="evidence" value="ECO:0007669"/>
    <property type="project" value="UniProtKB-UniRule"/>
</dbReference>
<comment type="function">
    <text evidence="10">Provides the precursors necessary for DNA synthesis. Catalyzes the biosynthesis of deoxyribonucleotides from the corresponding ribonucleotides.</text>
</comment>
<evidence type="ECO:0000256" key="3">
    <source>
        <dbReference type="ARBA" id="ARBA00022533"/>
    </source>
</evidence>